<comment type="similarity">
    <text evidence="7">Belongs to the DNA polymerase HolA subunit family.</text>
</comment>
<organism evidence="11 12">
    <name type="scientific">Alicyclobacillus mengziensis</name>
    <dbReference type="NCBI Taxonomy" id="2931921"/>
    <lineage>
        <taxon>Bacteria</taxon>
        <taxon>Bacillati</taxon>
        <taxon>Bacillota</taxon>
        <taxon>Bacilli</taxon>
        <taxon>Bacillales</taxon>
        <taxon>Alicyclobacillaceae</taxon>
        <taxon>Alicyclobacillus</taxon>
    </lineage>
</organism>
<evidence type="ECO:0000256" key="8">
    <source>
        <dbReference type="ARBA" id="ARBA00049244"/>
    </source>
</evidence>
<dbReference type="NCBIfam" id="TIGR01128">
    <property type="entry name" value="holA"/>
    <property type="match status" value="1"/>
</dbReference>
<name>A0A9X7VWZ1_9BACL</name>
<keyword evidence="3 11" id="KW-0808">Transferase</keyword>
<evidence type="ECO:0000256" key="3">
    <source>
        <dbReference type="ARBA" id="ARBA00022679"/>
    </source>
</evidence>
<dbReference type="EC" id="2.7.7.7" evidence="1"/>
<dbReference type="InterPro" id="IPR027417">
    <property type="entry name" value="P-loop_NTPase"/>
</dbReference>
<evidence type="ECO:0000313" key="11">
    <source>
        <dbReference type="EMBL" id="QSO46125.1"/>
    </source>
</evidence>
<evidence type="ECO:0000256" key="2">
    <source>
        <dbReference type="ARBA" id="ARBA00017703"/>
    </source>
</evidence>
<dbReference type="KEGG" id="afx:JZ786_16585"/>
<sequence length="352" mass="38932">MLDWNQAVKELKTKPHAPVYTCVGPEFALVEEWLGVLLDTLTSTTDADVDKTRFSFDEGGLGEALLACRSLSLFTSTQLVELTDVSAATASKGASRTKYSTEALEDYLENPVPQNILVMTVTADKLDERKKLVKKLKQYPVIDCTTPKEVPGRKMVQSIAGRSGIKISDDALVELWRRCGSVSRSRTEIRKIWTYTSGRAIQTADVAELVASPGEDNIFEWIDGLVTGNADRSYRALADLVRAGHDTFSLFGMMVRQLRLMWYAKTLASQGYTQQQIASEAGAHPYAVQVAQRQAQGVEPRAIETLLTVVADAEYAVKSGRRDPELTLDWVVAACLNKVKRARGYTWSKKSS</sequence>
<dbReference type="GO" id="GO:0009360">
    <property type="term" value="C:DNA polymerase III complex"/>
    <property type="evidence" value="ECO:0007669"/>
    <property type="project" value="InterPro"/>
</dbReference>
<evidence type="ECO:0000256" key="4">
    <source>
        <dbReference type="ARBA" id="ARBA00022695"/>
    </source>
</evidence>
<evidence type="ECO:0000256" key="1">
    <source>
        <dbReference type="ARBA" id="ARBA00012417"/>
    </source>
</evidence>
<dbReference type="GO" id="GO:0006261">
    <property type="term" value="P:DNA-templated DNA replication"/>
    <property type="evidence" value="ECO:0007669"/>
    <property type="project" value="TreeGrafter"/>
</dbReference>
<keyword evidence="5" id="KW-0235">DNA replication</keyword>
<keyword evidence="4 11" id="KW-0548">Nucleotidyltransferase</keyword>
<keyword evidence="6" id="KW-0239">DNA-directed DNA polymerase</keyword>
<accession>A0A9X7VWZ1</accession>
<dbReference type="PANTHER" id="PTHR34388:SF1">
    <property type="entry name" value="DNA POLYMERASE III SUBUNIT DELTA"/>
    <property type="match status" value="1"/>
</dbReference>
<dbReference type="GO" id="GO:0003677">
    <property type="term" value="F:DNA binding"/>
    <property type="evidence" value="ECO:0007669"/>
    <property type="project" value="InterPro"/>
</dbReference>
<dbReference type="Gene3D" id="1.20.272.10">
    <property type="match status" value="1"/>
</dbReference>
<dbReference type="InterPro" id="IPR048466">
    <property type="entry name" value="DNA_pol3_delta-like_C"/>
</dbReference>
<reference evidence="11 12" key="1">
    <citation type="submission" date="2021-02" db="EMBL/GenBank/DDBJ databases">
        <title>Alicyclobacillus curvatus sp. nov. and Alicyclobacillus mengziensis sp. nov., two acidophilic bacteria isolated from acid mine drainage.</title>
        <authorList>
            <person name="Huang Y."/>
        </authorList>
    </citation>
    <scope>NUCLEOTIDE SEQUENCE [LARGE SCALE GENOMIC DNA]</scope>
    <source>
        <strain evidence="11 12">S30H14</strain>
    </source>
</reference>
<proteinExistence type="inferred from homology"/>
<gene>
    <name evidence="11" type="primary">holA</name>
    <name evidence="11" type="ORF">JZ786_16585</name>
</gene>
<dbReference type="PANTHER" id="PTHR34388">
    <property type="entry name" value="DNA POLYMERASE III SUBUNIT DELTA"/>
    <property type="match status" value="1"/>
</dbReference>
<evidence type="ECO:0000259" key="9">
    <source>
        <dbReference type="Pfam" id="PF06144"/>
    </source>
</evidence>
<dbReference type="Proteomes" id="UP000663505">
    <property type="component" value="Chromosome"/>
</dbReference>
<evidence type="ECO:0000256" key="6">
    <source>
        <dbReference type="ARBA" id="ARBA00022932"/>
    </source>
</evidence>
<dbReference type="GO" id="GO:0003887">
    <property type="term" value="F:DNA-directed DNA polymerase activity"/>
    <property type="evidence" value="ECO:0007669"/>
    <property type="project" value="UniProtKB-KW"/>
</dbReference>
<evidence type="ECO:0000256" key="5">
    <source>
        <dbReference type="ARBA" id="ARBA00022705"/>
    </source>
</evidence>
<evidence type="ECO:0000313" key="12">
    <source>
        <dbReference type="Proteomes" id="UP000663505"/>
    </source>
</evidence>
<dbReference type="Pfam" id="PF06144">
    <property type="entry name" value="DNA_pol3_delta"/>
    <property type="match status" value="1"/>
</dbReference>
<feature type="domain" description="DNA polymerase III delta subunit-like C-terminal" evidence="10">
    <location>
        <begin position="215"/>
        <end position="332"/>
    </location>
</feature>
<dbReference type="SUPFAM" id="SSF48019">
    <property type="entry name" value="post-AAA+ oligomerization domain-like"/>
    <property type="match status" value="1"/>
</dbReference>
<dbReference type="SUPFAM" id="SSF52540">
    <property type="entry name" value="P-loop containing nucleoside triphosphate hydrolases"/>
    <property type="match status" value="1"/>
</dbReference>
<dbReference type="AlphaFoldDB" id="A0A9X7VWZ1"/>
<dbReference type="InterPro" id="IPR008921">
    <property type="entry name" value="DNA_pol3_clamp-load_cplx_C"/>
</dbReference>
<dbReference type="RefSeq" id="WP_206655495.1">
    <property type="nucleotide sequence ID" value="NZ_CP071182.1"/>
</dbReference>
<feature type="domain" description="DNA polymerase III delta N-terminal" evidence="9">
    <location>
        <begin position="20"/>
        <end position="144"/>
    </location>
</feature>
<comment type="catalytic activity">
    <reaction evidence="8">
        <text>DNA(n) + a 2'-deoxyribonucleoside 5'-triphosphate = DNA(n+1) + diphosphate</text>
        <dbReference type="Rhea" id="RHEA:22508"/>
        <dbReference type="Rhea" id="RHEA-COMP:17339"/>
        <dbReference type="Rhea" id="RHEA-COMP:17340"/>
        <dbReference type="ChEBI" id="CHEBI:33019"/>
        <dbReference type="ChEBI" id="CHEBI:61560"/>
        <dbReference type="ChEBI" id="CHEBI:173112"/>
        <dbReference type="EC" id="2.7.7.7"/>
    </reaction>
</comment>
<evidence type="ECO:0000259" key="10">
    <source>
        <dbReference type="Pfam" id="PF21694"/>
    </source>
</evidence>
<keyword evidence="12" id="KW-1185">Reference proteome</keyword>
<dbReference type="InterPro" id="IPR005790">
    <property type="entry name" value="DNA_polIII_delta"/>
</dbReference>
<dbReference type="EMBL" id="CP071182">
    <property type="protein sequence ID" value="QSO46125.1"/>
    <property type="molecule type" value="Genomic_DNA"/>
</dbReference>
<protein>
    <recommendedName>
        <fullName evidence="2">DNA polymerase III subunit delta</fullName>
        <ecNumber evidence="1">2.7.7.7</ecNumber>
    </recommendedName>
</protein>
<dbReference type="Gene3D" id="3.40.50.300">
    <property type="entry name" value="P-loop containing nucleotide triphosphate hydrolases"/>
    <property type="match status" value="1"/>
</dbReference>
<dbReference type="Pfam" id="PF21694">
    <property type="entry name" value="DNA_pol3_delta_C"/>
    <property type="match status" value="1"/>
</dbReference>
<evidence type="ECO:0000256" key="7">
    <source>
        <dbReference type="ARBA" id="ARBA00034754"/>
    </source>
</evidence>
<dbReference type="InterPro" id="IPR010372">
    <property type="entry name" value="DNA_pol3_delta_N"/>
</dbReference>